<dbReference type="GO" id="GO:0006167">
    <property type="term" value="P:AMP biosynthetic process"/>
    <property type="evidence" value="ECO:0007669"/>
    <property type="project" value="TreeGrafter"/>
</dbReference>
<dbReference type="InterPro" id="IPR000086">
    <property type="entry name" value="NUDIX_hydrolase_dom"/>
</dbReference>
<reference evidence="3 4" key="1">
    <citation type="journal article" date="2015" name="Nature">
        <title>rRNA introns, odd ribosomes, and small enigmatic genomes across a large radiation of phyla.</title>
        <authorList>
            <person name="Brown C.T."/>
            <person name="Hug L.A."/>
            <person name="Thomas B.C."/>
            <person name="Sharon I."/>
            <person name="Castelle C.J."/>
            <person name="Singh A."/>
            <person name="Wilkins M.J."/>
            <person name="Williams K.H."/>
            <person name="Banfield J.F."/>
        </authorList>
    </citation>
    <scope>NUCLEOTIDE SEQUENCE [LARGE SCALE GENOMIC DNA]</scope>
</reference>
<feature type="domain" description="Nudix hydrolase" evidence="2">
    <location>
        <begin position="2"/>
        <end position="142"/>
    </location>
</feature>
<dbReference type="PANTHER" id="PTHR21340:SF0">
    <property type="entry name" value="BIS(5'-NUCLEOSYL)-TETRAPHOSPHATASE [ASYMMETRICAL]"/>
    <property type="match status" value="1"/>
</dbReference>
<dbReference type="InterPro" id="IPR020084">
    <property type="entry name" value="NUDIX_hydrolase_CS"/>
</dbReference>
<keyword evidence="1 3" id="KW-0378">Hydrolase</keyword>
<sequence length="157" mass="18522">MATEISAGIIIYRFTKEGPKFLLLYHGGRYWSFPKGKLAEKERSFKAALREVWEETGIRSTNLRFADWFKVEDRFSFVRNKEKIYKTVTYYLAETNKIEVRIKIQPESHQGEHHEGYGWFLYNDGITLLKAPNLKRNLKKAYDLISRKSVHRDAKSA</sequence>
<gene>
    <name evidence="3" type="ORF">UW92_C0016G0013</name>
</gene>
<evidence type="ECO:0000259" key="2">
    <source>
        <dbReference type="PROSITE" id="PS51462"/>
    </source>
</evidence>
<dbReference type="EMBL" id="LCKF01000016">
    <property type="protein sequence ID" value="KKT91204.1"/>
    <property type="molecule type" value="Genomic_DNA"/>
</dbReference>
<dbReference type="InterPro" id="IPR015797">
    <property type="entry name" value="NUDIX_hydrolase-like_dom_sf"/>
</dbReference>
<dbReference type="GO" id="GO:0006754">
    <property type="term" value="P:ATP biosynthetic process"/>
    <property type="evidence" value="ECO:0007669"/>
    <property type="project" value="TreeGrafter"/>
</dbReference>
<evidence type="ECO:0000313" key="4">
    <source>
        <dbReference type="Proteomes" id="UP000033966"/>
    </source>
</evidence>
<protein>
    <submittedName>
        <fullName evidence="3">NUDIX hydrolase</fullName>
    </submittedName>
</protein>
<dbReference type="AlphaFoldDB" id="A0A0G1P476"/>
<name>A0A0G1P476_9BACT</name>
<evidence type="ECO:0000256" key="1">
    <source>
        <dbReference type="ARBA" id="ARBA00022801"/>
    </source>
</evidence>
<dbReference type="InterPro" id="IPR051325">
    <property type="entry name" value="Nudix_hydrolase_domain"/>
</dbReference>
<dbReference type="PROSITE" id="PS51462">
    <property type="entry name" value="NUDIX"/>
    <property type="match status" value="1"/>
</dbReference>
<dbReference type="PANTHER" id="PTHR21340">
    <property type="entry name" value="DIADENOSINE 5,5-P1,P4-TETRAPHOSPHATE PYROPHOSPHOHYDROLASE MUTT"/>
    <property type="match status" value="1"/>
</dbReference>
<dbReference type="Proteomes" id="UP000033966">
    <property type="component" value="Unassembled WGS sequence"/>
</dbReference>
<accession>A0A0G1P476</accession>
<comment type="caution">
    <text evidence="3">The sequence shown here is derived from an EMBL/GenBank/DDBJ whole genome shotgun (WGS) entry which is preliminary data.</text>
</comment>
<dbReference type="Pfam" id="PF00293">
    <property type="entry name" value="NUDIX"/>
    <property type="match status" value="1"/>
</dbReference>
<organism evidence="3 4">
    <name type="scientific">Candidatus Jorgensenbacteria bacterium GW2011_GWA2_45_13</name>
    <dbReference type="NCBI Taxonomy" id="1618662"/>
    <lineage>
        <taxon>Bacteria</taxon>
        <taxon>Candidatus Joergenseniibacteriota</taxon>
    </lineage>
</organism>
<dbReference type="Gene3D" id="3.90.79.10">
    <property type="entry name" value="Nucleoside Triphosphate Pyrophosphohydrolase"/>
    <property type="match status" value="1"/>
</dbReference>
<dbReference type="SUPFAM" id="SSF55811">
    <property type="entry name" value="Nudix"/>
    <property type="match status" value="1"/>
</dbReference>
<dbReference type="PROSITE" id="PS00893">
    <property type="entry name" value="NUDIX_BOX"/>
    <property type="match status" value="1"/>
</dbReference>
<dbReference type="GO" id="GO:0004081">
    <property type="term" value="F:bis(5'-nucleosyl)-tetraphosphatase (asymmetrical) activity"/>
    <property type="evidence" value="ECO:0007669"/>
    <property type="project" value="TreeGrafter"/>
</dbReference>
<evidence type="ECO:0000313" key="3">
    <source>
        <dbReference type="EMBL" id="KKT91204.1"/>
    </source>
</evidence>
<proteinExistence type="predicted"/>